<sequence>MCFSCSWRQLCMDFIWLLYVMCYLFVMCYAPWLSDQLEWVLWYAPWLSDQLEWICGMLHGLVINWSSSAIETSRNRVNVPPRASALAGCDRLVSEPLVIEKSVCASFLLVKLAMSPFAPKKFRMGVAIATGRRGYYKPRTRAWVSRISRKIRIPISMYPCRVEERLTIEFVEGREVEKIVTTVTKNEVVTRYPRKFQEYQLTDKEKEMERMMIYWEQVEYEVSDDDDSDLKSMARSVPKDYEMVRTRHNNDDDNGQPNLAALIAEQLQNIIPQIVTQVTTNVNNANRGNGGNGGNRGNTGCSYKGFQACGPKEYDGKGVR</sequence>
<comment type="caution">
    <text evidence="2">The sequence shown here is derived from an EMBL/GenBank/DDBJ whole genome shotgun (WGS) entry which is preliminary data.</text>
</comment>
<reference evidence="2" key="2">
    <citation type="submission" date="2022-01" db="EMBL/GenBank/DDBJ databases">
        <authorList>
            <person name="Yamashiro T."/>
            <person name="Shiraishi A."/>
            <person name="Satake H."/>
            <person name="Nakayama K."/>
        </authorList>
    </citation>
    <scope>NUCLEOTIDE SEQUENCE</scope>
</reference>
<dbReference type="EMBL" id="BQNB010016252">
    <property type="protein sequence ID" value="GJT49613.1"/>
    <property type="molecule type" value="Genomic_DNA"/>
</dbReference>
<evidence type="ECO:0000256" key="1">
    <source>
        <dbReference type="SAM" id="Phobius"/>
    </source>
</evidence>
<organism evidence="2 3">
    <name type="scientific">Tanacetum coccineum</name>
    <dbReference type="NCBI Taxonomy" id="301880"/>
    <lineage>
        <taxon>Eukaryota</taxon>
        <taxon>Viridiplantae</taxon>
        <taxon>Streptophyta</taxon>
        <taxon>Embryophyta</taxon>
        <taxon>Tracheophyta</taxon>
        <taxon>Spermatophyta</taxon>
        <taxon>Magnoliopsida</taxon>
        <taxon>eudicotyledons</taxon>
        <taxon>Gunneridae</taxon>
        <taxon>Pentapetalae</taxon>
        <taxon>asterids</taxon>
        <taxon>campanulids</taxon>
        <taxon>Asterales</taxon>
        <taxon>Asteraceae</taxon>
        <taxon>Asteroideae</taxon>
        <taxon>Anthemideae</taxon>
        <taxon>Anthemidinae</taxon>
        <taxon>Tanacetum</taxon>
    </lineage>
</organism>
<evidence type="ECO:0000313" key="3">
    <source>
        <dbReference type="Proteomes" id="UP001151760"/>
    </source>
</evidence>
<accession>A0ABQ5EFM6</accession>
<reference evidence="2" key="1">
    <citation type="journal article" date="2022" name="Int. J. Mol. Sci.">
        <title>Draft Genome of Tanacetum Coccineum: Genomic Comparison of Closely Related Tanacetum-Family Plants.</title>
        <authorList>
            <person name="Yamashiro T."/>
            <person name="Shiraishi A."/>
            <person name="Nakayama K."/>
            <person name="Satake H."/>
        </authorList>
    </citation>
    <scope>NUCLEOTIDE SEQUENCE</scope>
</reference>
<proteinExistence type="predicted"/>
<gene>
    <name evidence="2" type="ORF">Tco_0975770</name>
</gene>
<protein>
    <submittedName>
        <fullName evidence="2">Uncharacterized protein</fullName>
    </submittedName>
</protein>
<keyword evidence="1" id="KW-1133">Transmembrane helix</keyword>
<keyword evidence="3" id="KW-1185">Reference proteome</keyword>
<keyword evidence="1" id="KW-0812">Transmembrane</keyword>
<keyword evidence="1" id="KW-0472">Membrane</keyword>
<name>A0ABQ5EFM6_9ASTR</name>
<dbReference type="Proteomes" id="UP001151760">
    <property type="component" value="Unassembled WGS sequence"/>
</dbReference>
<evidence type="ECO:0000313" key="2">
    <source>
        <dbReference type="EMBL" id="GJT49613.1"/>
    </source>
</evidence>
<feature type="transmembrane region" description="Helical" evidence="1">
    <location>
        <begin position="12"/>
        <end position="32"/>
    </location>
</feature>